<sequence>MLKKMAGFNALVILLIFQSHIVLSQIQSNGTGGGNWNSGATWQGGIAPVSGDNVIILSGDVVTLNVSRDIQNLTINSGGALNQNDNRVLTLTGNLTNNGTFTSNENNGNRDVILMTGVGSTLDGTGIFDMDDDGTLEFQSAVTILSSANLTFTGTQEPQVRIDNNVTITNNGTVTIAEDLVGGNGNSTWINAANATLNVGDDLLTTGILTASANGNTVNYNGTSDDNIKTPTSSEYWNLIVSGTQIKTVQAPLTIKNDISISSTLNPNGHNLTVEGNWLNTGSFQEGTVTVTFNGTGAQSITNATDEIFGDLTINKSNATLTINANVQVTGTLDISNCIIDMGSNTLTLGSSTAATGTLNSSTATIIGKFERWINATGVATLFPLGTSSNYNPLQITFNNLTGGSLIGEFVPSNPGSINNPPLDDGGVNINNTYLEGYWTLSRANSLTSSDYDLSLNGNGFNSFTVTDNTRVLARTSAASDWQLDGSHVSAGFSFPVARRDNMSVLSGEYTLAENNSCSFPTTSAVSGTPDVCINTTGEVYTASGTTGSTFSWEVIGGTIVGGSGTGTVLDPSIRSGVNLTNVTVDWGGSGGTGEVKVTEDNSAVGGCGAGEAKTLDIIIHPVATSAITGISSVPAGQTGVTYSVTNTSGYTYTWSVTGGPGNAIVSGQNTNTLTVDWGTTTGDFTLSVVGSEASACSPSQQAAQVDLLVSVVDVIESNGTGGGNWNNAATWAGGIIPTAGNNVRIQIGDLVTLNVSSTVNNFEIESGGTLSQNDNRVLTLTGNLINNGTFTSNENNGNRDVILMTGTGSTLDGTGTFDMDDDGTLEFQTSVTILSSANLTFTGTQEPQVRVDDDVIVTNNGTVTITQDLIGGNGNSTWINGANSTLTIGDDLLATGVLIANASGNTVNYNGDTNDNIKTPAGNEFWNLGIVGTQIMTAQANLTMLGNLTIVSTFNPNGNTVIVGGDWINSGSFQEGTSTVIFNGTAGQNLTSTTDEIFNNLTVAKNGTTLTLGNNVQVVATLDIDNCFINTSSNTLTLGSSTAATGTLNSATATIIGKFERWINATGVATLFPLGTSSNYNPLQITFNNLTGGSLIGEFVPSNPGGINNPPLDDGGVNINNTYLEGYWTLSRANSLTSSDYNLSLNGNGFNSFTVTDNTRVLARTSAASDWQLDGSHVSAGFSFPVARRNNMSVLSAEYTLAENNSCSFPTTSAVSGTLDVCINTTGEVYTVSGTTGSTFSWEVIGGTIVGGSGTGTALDPSIRSGVNLTNVTVDWGSSGGTGEVKVTEDNSAVGGCGAGEAKTLDITIHPLATSAITGISSVPAGQTGVTYSVTNTSGYTYTWSVTGGPGNAIVSGQNTNTVTVDWGTTTGDFTLSVVGSEASACSPSQQAAQVDLIVSVVDVIESNGTGGGNWNNAATWAGGIIPTAGNNVRIQTGDLVTLNVSSTVNNFEIESGATLLQNDNRVLTLTGNLINNGTFTSNENNGNRDVILMTGTGSTLDGTGTFDMDDDGTLEFQTSVTILSSANLTFTGTQEPQVRVDDDVIVTNNGTVTITQDLIGGNGNSTWINAANSTLTIGDDLLATGVLIANASGNTVNYNGDTNDNIKTPAGNEFWNLGIVGTQIMTAQANLTMLGNLTISSTFNPGVNTITVGGDWINTGSFQEGTSTVIFNGTADQNITSAFDEIFNNLTVAKNGTNLILGNNVQVVATLDIDNCFIDVQSNVLTLGSGISQLGTLTRSAPATIIGKFERWVNTGNQNNLLFPMGTGTNYNPLVVTFNNLNAGSLTAEFILENPGTLNSPPLEDNSFDLNNTYTEGYWSLTRANSLSSSDYDLQLTADGFTSFTPSSDTRIVTRLNSSSNWSVNGTHDGTGFVSPVIKRTNMTLLSAQYTIAENDNCSLPTTSAITGDDNVCINETGVSYSVTGTTGSTFTWEVTGGTIQGSGSGVNLTGITVDWGASGGVGEVRVTEDNAAVGGCGAGVPVTRSITINPVPTSAIAGSTTAIIDQTGVAYSVTGNAGYTYDWDITGGTITSPVDPDNDATGMITVTWGSTPGSGQISVVATEGTECITPQSTAAVSLDVTLLDVIESNGTGGGNWNNAATWAGGIIPTAGNNVRIQTGDLVTLNVSSTVNNFEIESGATLLQNDNRVLTLTGNLINNGTFTSNENNGNRDVILMTGTGSTLDGTGTFDMDDDGTLEFQTSVTILSSANLTFTGTQEPQVRVDDDVIVTNNGTVTITQDLIGGNGNSTWINAANSTLTIGDDLLATGVLIANASGNTVNYNGDTNDNIKTPSGNEFWNLGIVGTQIMTAQANLTMLGNLTISSTFNPGVNTITVGGDWINSGSFQEGTSTVNFNGSSSQTISSTTAEDFFNLTINKTGGTLTTSNRLTVSSTLSLEAGVLDMGANRITLGTSTASLGTLSHTAPARIIGEFERWVNTGNQTGLELPVGTSSDLREAVLTFNNLTAGSIVATFISGDPGSNGLSLDDNGTTVFNTFHEGYWKLTTANGLISTDYDADLTAGGFTSFDISTSRVLTRIASGPWTADGTHVAAIGDVAKRTNITTISSELALGDVTNCPVPATASITGDVSVCINENAVTYTAVGGLAGSTYTWTVTGGMVDGGTNTGVGLTSINVTWGAAGGSGQVTVVENNNYDPVFGCGPGPAITLDVTINPVATSAISGNTTAIIDQTGVTYSVTGNAGYTYDWDITGGTITAPVDPDNDATGMITVTWGSTPGSGQISVVATEGTECITPQSAAAVSLDVTLLDVIESNGTDGGNWNNAATWAGGIIPTAGNNVRIQTGDLVTLNVSSTVNNFEIESGATLFQNDNRVLTLTGNLTNNGTFTSNENNGNRDVILMTGTGSTLDGTGTFDMDDDGTLEFQTAVTILSSANLTFMGTQEPQVRVDDDVIVTNNGTVTITQDLIGGNANSTWINAANSTLIIGDDLLATGVLVANASGNTVNYNGDTNDNIKTPAGNEFRNLGIVGTQIMTAPDNLTILGDLTISSTFNPNGNTITVGGDWINTGSFQEGTSTVNFNGTTDQNVTSASTALFYNLQSSKSSGSLLLNGSVQVTNQLTMQEGNIDALSNTLTLGTNAITEGTLVHTSGTIVGKFERWVNSAAGFLFPIGSNSDYRPATISFDGLSAGGSLVAEFLSVAPGTQGLPFDDAGYTVENAFSEGYWSITNPNTITFTTYDIDLTGNGFVSFPISADTRLVSRATNANDWSPNGAHVSASGTTAQRDNIAALPLEFAFGDNTNCTPPSTSAISRAVAGTNCTDQTGVVYQVTNTPGSTYNWTVAGGVITDGQGENAITITWGSTGGTYAISVTEDNSGAGGCGIGTAVNLDVEVNPLPTGSITGDASVAAGTTGETYSVTARPNYTYNWSISGGTITSTNPSATGSVTVDWGAAGTGSLSVIATSDDCSLDASEVNLSVDIFPVIESNGSGGGNWNAGSSWAGGVVPQPTNSVRIINNDVIVLNVSGTIDNIIITTNATLRQNDNRVLTITGDFTNDGLFDSNENNGNRDVLLITGSGSTLDGTGTFDMGDDGTLEFQTATTISSGANLTFSGTQQPQVRIDNDVIVTNNGAVTIGEDLIGGNANATWINAANATLTVGDDLLATGQLTASATGNTVVYNGTTNDNIKTTTNGQYYNLTVSGSGTESVQANLEILNNLTISSGVLNSNGNNLTVGGNWLNTGSFTEGTQAVTFNGTADQTVTNASTEIFHTLTVNKNGGSLVLVNNVDVTNTLNLTLGILNTQTNSVQLTLGTNVPSEGTLNRTSGYVFGDFRRWINAASTGTEFLFPVGSASRYLPLEITFDAITAGGSVTASFTSTSPGNDGLPIINDGGSGIDISNAFTEGFWTLTNADGFATTQYDTDITGNGFTSFSFDPSGDTRVLVRPNGMTNWTSPIPGSHVTGTGEEVQRDNVTTAFPIDLGIGDITNCPTISTSPISGDTEVCTLEGPLAYSITNTVGSTYIWTVTGGTIQESGSGSYTAMDNSINITWSATGGERTVQVIEEINCGGTPVQGSPVTLDVNVNPIPAGSITGSVNLLQGALGEAYSIVNRTGYSYSWSTSDGTIVGSNTNSSVTVDWTTLNPTGTLTLTVTYDNAVTECGAPTTPEVINLPVAFFSTFETTASGDFHQNTTWVCNCVPNANADVVIKNGHTLSLIDNSISLGDLEIENGASLNMAGFQLTVNRDLIFNGNLNGNGTLQLRGNNTNISGTGQKFNGTWQFLDNNKNILAGSNLTLGGPNIIGSGVTLTNNGSITFEGDLSGNASSSTFINAANSSIDIKASILTTGRLEANANNNTVIYSGTGVQEIKNPSGSPSGYYNLQLLGSGNKNVNSNLAVAHDLTINGGTFVGNTFNIDVGGDWDNQSDSYTQGTSTVTFSGSGLQNLTNSNNSETFYNLEIDNTSNGQGLTFASNNVVNVTNQLILTDGFISPTSTERLILGSAASVNLNASGGQENSYVKGVMTHTVAATGPTAKIFPVGDNGGYRRADITVTHDNTSSTEYTGEYITANANTLNSSSGLPDLVEDIKDVSQQGYWRISKAAGANLTTATATFHYTSADAISDFNNLIIAKADDENTAWTKEGEGGTGNIAGTITSNSFTSFSIFSLGNNNSGSNPLPVELLSFDAILEDGQVLLEWKTASEINNDFFEIQRSENGNDWTAIGEIEGNGTSNEIISYSFVDEDPIFGKSFYRLKQVDFDGQFEYSKVVSVDNAFVGNRMQVTLFPNPTTANNINLRLTTANKKNKINIQMVGSMGDIYYSESFEPTAFDKDKNIEIRKTMTGGIYILIIEQAGEVFKKKVIIY</sequence>
<organism evidence="2 3">
    <name type="scientific">Agaribacillus aureus</name>
    <dbReference type="NCBI Taxonomy" id="3051825"/>
    <lineage>
        <taxon>Bacteria</taxon>
        <taxon>Pseudomonadati</taxon>
        <taxon>Bacteroidota</taxon>
        <taxon>Cytophagia</taxon>
        <taxon>Cytophagales</taxon>
        <taxon>Splendidivirgaceae</taxon>
        <taxon>Agaribacillus</taxon>
    </lineage>
</organism>
<feature type="domain" description="PKD-like" evidence="1">
    <location>
        <begin position="2582"/>
        <end position="2654"/>
    </location>
</feature>
<feature type="domain" description="PKD-like" evidence="1">
    <location>
        <begin position="3270"/>
        <end position="3348"/>
    </location>
</feature>
<feature type="domain" description="PKD-like" evidence="1">
    <location>
        <begin position="1312"/>
        <end position="1391"/>
    </location>
</feature>
<evidence type="ECO:0000313" key="2">
    <source>
        <dbReference type="EMBL" id="MDN5215867.1"/>
    </source>
</evidence>
<protein>
    <recommendedName>
        <fullName evidence="1">PKD-like domain-containing protein</fullName>
    </recommendedName>
</protein>
<dbReference type="EMBL" id="JAUJEB010000007">
    <property type="protein sequence ID" value="MDN5215867.1"/>
    <property type="molecule type" value="Genomic_DNA"/>
</dbReference>
<name>A0ABT8LFY5_9BACT</name>
<feature type="domain" description="PKD-like" evidence="1">
    <location>
        <begin position="622"/>
        <end position="701"/>
    </location>
</feature>
<gene>
    <name evidence="2" type="ORF">QQ020_27560</name>
</gene>
<feature type="domain" description="PKD-like" evidence="1">
    <location>
        <begin position="3352"/>
        <end position="3433"/>
    </location>
</feature>
<dbReference type="InterPro" id="IPR045829">
    <property type="entry name" value="PKD_6"/>
</dbReference>
<keyword evidence="3" id="KW-1185">Reference proteome</keyword>
<reference evidence="2" key="1">
    <citation type="submission" date="2023-06" db="EMBL/GenBank/DDBJ databases">
        <title>Genomic of Agaribacillus aureum.</title>
        <authorList>
            <person name="Wang G."/>
        </authorList>
    </citation>
    <scope>NUCLEOTIDE SEQUENCE</scope>
    <source>
        <strain evidence="2">BMA12</strain>
    </source>
</reference>
<dbReference type="Proteomes" id="UP001172083">
    <property type="component" value="Unassembled WGS sequence"/>
</dbReference>
<accession>A0ABT8LFY5</accession>
<dbReference type="Pfam" id="PF19408">
    <property type="entry name" value="PKD_6"/>
    <property type="match status" value="7"/>
</dbReference>
<evidence type="ECO:0000313" key="3">
    <source>
        <dbReference type="Proteomes" id="UP001172083"/>
    </source>
</evidence>
<proteinExistence type="predicted"/>
<feature type="domain" description="PKD-like" evidence="1">
    <location>
        <begin position="3948"/>
        <end position="4027"/>
    </location>
</feature>
<evidence type="ECO:0000259" key="1">
    <source>
        <dbReference type="Pfam" id="PF19408"/>
    </source>
</evidence>
<dbReference type="RefSeq" id="WP_346761204.1">
    <property type="nucleotide sequence ID" value="NZ_JAUJEB010000007.1"/>
</dbReference>
<feature type="domain" description="PKD-like" evidence="1">
    <location>
        <begin position="1904"/>
        <end position="1981"/>
    </location>
</feature>
<comment type="caution">
    <text evidence="2">The sequence shown here is derived from an EMBL/GenBank/DDBJ whole genome shotgun (WGS) entry which is preliminary data.</text>
</comment>